<protein>
    <submittedName>
        <fullName evidence="4">p-loop containing nucleoside triphosphate hydrolase</fullName>
    </submittedName>
</protein>
<dbReference type="AlphaFoldDB" id="A0A0V0Q7N3"/>
<keyword evidence="2" id="KW-1133">Transmembrane helix</keyword>
<dbReference type="Pfam" id="PF00350">
    <property type="entry name" value="Dynamin_N"/>
    <property type="match status" value="1"/>
</dbReference>
<feature type="domain" description="Dynamin N-terminal" evidence="3">
    <location>
        <begin position="83"/>
        <end position="312"/>
    </location>
</feature>
<evidence type="ECO:0000256" key="2">
    <source>
        <dbReference type="SAM" id="Phobius"/>
    </source>
</evidence>
<accession>A0A0V0Q7N3</accession>
<evidence type="ECO:0000259" key="3">
    <source>
        <dbReference type="Pfam" id="PF00350"/>
    </source>
</evidence>
<dbReference type="InterPro" id="IPR027417">
    <property type="entry name" value="P-loop_NTPase"/>
</dbReference>
<name>A0A0V0Q7N3_PSEPJ</name>
<dbReference type="CDD" id="cd00882">
    <property type="entry name" value="Ras_like_GTPase"/>
    <property type="match status" value="1"/>
</dbReference>
<dbReference type="EMBL" id="LDAU01000259">
    <property type="protein sequence ID" value="KRW98258.1"/>
    <property type="molecule type" value="Genomic_DNA"/>
</dbReference>
<evidence type="ECO:0000256" key="1">
    <source>
        <dbReference type="SAM" id="Coils"/>
    </source>
</evidence>
<comment type="caution">
    <text evidence="4">The sequence shown here is derived from an EMBL/GenBank/DDBJ whole genome shotgun (WGS) entry which is preliminary data.</text>
</comment>
<dbReference type="InterPro" id="IPR045063">
    <property type="entry name" value="Dynamin_N"/>
</dbReference>
<proteinExistence type="predicted"/>
<keyword evidence="1" id="KW-0175">Coiled coil</keyword>
<sequence length="805" mass="94778">MGQKEFKAQPTSNQEYSELQYHINQLLKDKVDMLNKYNLNQSNLQNTIKQLKQIDKQKYFQQKTEFLKNTINGKIKPLLILGGPQSSGKTQLMNTLIGQNIYPSHSGEATTQCIFHSWKKQSNEYKLFAAKFVDCSGIQIPIKQSNKPLAQGVQNIREYLQRRNYEFIKEVKSIQQTLDNFDQQISKIKYELHQLQNDRNKNNNQDKIDNEKQKKKFSKEIEQLNKKKNEFNSQNVQQTVEIYIYEGPIQKLNIFPQIIEDEFYIVDMPGFDSNNPIIEKFVQNMLKQQNSTVFTQTKVFSLICDANSLTMKHFIQQVDKIAKQNQEEIEKMKEKHRIYNYIGQNYIQNSQEDCQNYFLTVNKIDDNQKEKKLDEIIYNESGEVQTNENLKKIINNGFFKISALECFKKDTLSGNFQSLDQIIQEKGDALKYFAENQQNWKILEFICKNKQKKIIQDQEILYNDTENFKEFSQEFYEAIYNKKQQKKVVDYFQNTKDGISDFVEQIIMTVIKLHINNIKLQISEILCFENIFGDGPFSQIFKDDKININQYKCQLIIQKIDEFSNIKNLQYECITKNLKNLQEQYLSQVIQCLENLQNYVKQTKIQSCQSNEYKQYTEQVGRDLDSMAKDYIDLLNKVLYQYFNRVSILISSIKDFIPENLHDFIKFKSEMLQIESIVTLLGGVGTGFFWAVRFFQLFLLASSFTPTGTGISAIAFLGTSSFSYFVNKNNKNKSIDYFQKQLKKACIQLKKLLKHKSENNLILIKEQIKEQFLMIQILKQNFQLKQNSLQLEQAQTDVDEITQIQ</sequence>
<dbReference type="Proteomes" id="UP000054937">
    <property type="component" value="Unassembled WGS sequence"/>
</dbReference>
<dbReference type="GO" id="GO:0016787">
    <property type="term" value="F:hydrolase activity"/>
    <property type="evidence" value="ECO:0007669"/>
    <property type="project" value="UniProtKB-KW"/>
</dbReference>
<dbReference type="InParanoid" id="A0A0V0Q7N3"/>
<reference evidence="4 5" key="1">
    <citation type="journal article" date="2015" name="Sci. Rep.">
        <title>Genome of the facultative scuticociliatosis pathogen Pseudocohnilembus persalinus provides insight into its virulence through horizontal gene transfer.</title>
        <authorList>
            <person name="Xiong J."/>
            <person name="Wang G."/>
            <person name="Cheng J."/>
            <person name="Tian M."/>
            <person name="Pan X."/>
            <person name="Warren A."/>
            <person name="Jiang C."/>
            <person name="Yuan D."/>
            <person name="Miao W."/>
        </authorList>
    </citation>
    <scope>NUCLEOTIDE SEQUENCE [LARGE SCALE GENOMIC DNA]</scope>
    <source>
        <strain evidence="4">36N120E</strain>
    </source>
</reference>
<gene>
    <name evidence="4" type="ORF">PPERSA_00715</name>
</gene>
<keyword evidence="4" id="KW-0378">Hydrolase</keyword>
<keyword evidence="2" id="KW-0472">Membrane</keyword>
<organism evidence="4 5">
    <name type="scientific">Pseudocohnilembus persalinus</name>
    <name type="common">Ciliate</name>
    <dbReference type="NCBI Taxonomy" id="266149"/>
    <lineage>
        <taxon>Eukaryota</taxon>
        <taxon>Sar</taxon>
        <taxon>Alveolata</taxon>
        <taxon>Ciliophora</taxon>
        <taxon>Intramacronucleata</taxon>
        <taxon>Oligohymenophorea</taxon>
        <taxon>Scuticociliatia</taxon>
        <taxon>Philasterida</taxon>
        <taxon>Pseudocohnilembidae</taxon>
        <taxon>Pseudocohnilembus</taxon>
    </lineage>
</organism>
<feature type="transmembrane region" description="Helical" evidence="2">
    <location>
        <begin position="707"/>
        <end position="726"/>
    </location>
</feature>
<dbReference type="SUPFAM" id="SSF52540">
    <property type="entry name" value="P-loop containing nucleoside triphosphate hydrolases"/>
    <property type="match status" value="2"/>
</dbReference>
<feature type="coiled-coil region" evidence="1">
    <location>
        <begin position="178"/>
        <end position="241"/>
    </location>
</feature>
<evidence type="ECO:0000313" key="5">
    <source>
        <dbReference type="Proteomes" id="UP000054937"/>
    </source>
</evidence>
<evidence type="ECO:0000313" key="4">
    <source>
        <dbReference type="EMBL" id="KRW98258.1"/>
    </source>
</evidence>
<dbReference type="Gene3D" id="3.40.50.300">
    <property type="entry name" value="P-loop containing nucleotide triphosphate hydrolases"/>
    <property type="match status" value="2"/>
</dbReference>
<keyword evidence="5" id="KW-1185">Reference proteome</keyword>
<keyword evidence="2" id="KW-0812">Transmembrane</keyword>